<feature type="region of interest" description="Disordered" evidence="1">
    <location>
        <begin position="1157"/>
        <end position="1180"/>
    </location>
</feature>
<feature type="region of interest" description="Disordered" evidence="1">
    <location>
        <begin position="1692"/>
        <end position="2108"/>
    </location>
</feature>
<feature type="compositionally biased region" description="Low complexity" evidence="1">
    <location>
        <begin position="1727"/>
        <end position="1738"/>
    </location>
</feature>
<feature type="compositionally biased region" description="Basic residues" evidence="1">
    <location>
        <begin position="1968"/>
        <end position="1992"/>
    </location>
</feature>
<feature type="region of interest" description="Disordered" evidence="1">
    <location>
        <begin position="3360"/>
        <end position="3420"/>
    </location>
</feature>
<feature type="compositionally biased region" description="Polar residues" evidence="1">
    <location>
        <begin position="828"/>
        <end position="865"/>
    </location>
</feature>
<feature type="region of interest" description="Disordered" evidence="1">
    <location>
        <begin position="317"/>
        <end position="922"/>
    </location>
</feature>
<organism evidence="2 3">
    <name type="scientific">Engystomops pustulosus</name>
    <name type="common">Tungara frog</name>
    <name type="synonym">Physalaemus pustulosus</name>
    <dbReference type="NCBI Taxonomy" id="76066"/>
    <lineage>
        <taxon>Eukaryota</taxon>
        <taxon>Metazoa</taxon>
        <taxon>Chordata</taxon>
        <taxon>Craniata</taxon>
        <taxon>Vertebrata</taxon>
        <taxon>Euteleostomi</taxon>
        <taxon>Amphibia</taxon>
        <taxon>Batrachia</taxon>
        <taxon>Anura</taxon>
        <taxon>Neobatrachia</taxon>
        <taxon>Hyloidea</taxon>
        <taxon>Leptodactylidae</taxon>
        <taxon>Leiuperinae</taxon>
        <taxon>Engystomops</taxon>
    </lineage>
</organism>
<feature type="compositionally biased region" description="Basic and acidic residues" evidence="1">
    <location>
        <begin position="3360"/>
        <end position="3369"/>
    </location>
</feature>
<feature type="region of interest" description="Disordered" evidence="1">
    <location>
        <begin position="1"/>
        <end position="21"/>
    </location>
</feature>
<feature type="compositionally biased region" description="Basic and acidic residues" evidence="1">
    <location>
        <begin position="1742"/>
        <end position="1752"/>
    </location>
</feature>
<feature type="region of interest" description="Disordered" evidence="1">
    <location>
        <begin position="2751"/>
        <end position="2855"/>
    </location>
</feature>
<feature type="compositionally biased region" description="Low complexity" evidence="1">
    <location>
        <begin position="3765"/>
        <end position="3774"/>
    </location>
</feature>
<feature type="region of interest" description="Disordered" evidence="1">
    <location>
        <begin position="1270"/>
        <end position="1296"/>
    </location>
</feature>
<feature type="compositionally biased region" description="Basic and acidic residues" evidence="1">
    <location>
        <begin position="202"/>
        <end position="215"/>
    </location>
</feature>
<feature type="compositionally biased region" description="Low complexity" evidence="1">
    <location>
        <begin position="415"/>
        <end position="425"/>
    </location>
</feature>
<feature type="compositionally biased region" description="Polar residues" evidence="1">
    <location>
        <begin position="2505"/>
        <end position="2520"/>
    </location>
</feature>
<evidence type="ECO:0000313" key="3">
    <source>
        <dbReference type="Proteomes" id="UP000824782"/>
    </source>
</evidence>
<proteinExistence type="predicted"/>
<feature type="compositionally biased region" description="Polar residues" evidence="1">
    <location>
        <begin position="3591"/>
        <end position="3624"/>
    </location>
</feature>
<reference evidence="2" key="1">
    <citation type="thesis" date="2020" institute="ProQuest LLC" country="789 East Eisenhower Parkway, Ann Arbor, MI, USA">
        <title>Comparative Genomics and Chromosome Evolution.</title>
        <authorList>
            <person name="Mudd A.B."/>
        </authorList>
    </citation>
    <scope>NUCLEOTIDE SEQUENCE</scope>
    <source>
        <strain evidence="2">237g6f4</strain>
        <tissue evidence="2">Blood</tissue>
    </source>
</reference>
<feature type="compositionally biased region" description="Basic and acidic residues" evidence="1">
    <location>
        <begin position="79"/>
        <end position="89"/>
    </location>
</feature>
<feature type="compositionally biased region" description="Basic residues" evidence="1">
    <location>
        <begin position="3674"/>
        <end position="3709"/>
    </location>
</feature>
<feature type="compositionally biased region" description="Basic residues" evidence="1">
    <location>
        <begin position="1811"/>
        <end position="1887"/>
    </location>
</feature>
<feature type="compositionally biased region" description="Basic and acidic residues" evidence="1">
    <location>
        <begin position="3657"/>
        <end position="3673"/>
    </location>
</feature>
<dbReference type="GO" id="GO:0051726">
    <property type="term" value="P:regulation of cell cycle"/>
    <property type="evidence" value="ECO:0007669"/>
    <property type="project" value="InterPro"/>
</dbReference>
<feature type="compositionally biased region" description="Basic and acidic residues" evidence="1">
    <location>
        <begin position="97"/>
        <end position="108"/>
    </location>
</feature>
<feature type="region of interest" description="Disordered" evidence="1">
    <location>
        <begin position="2120"/>
        <end position="2142"/>
    </location>
</feature>
<feature type="region of interest" description="Disordered" evidence="1">
    <location>
        <begin position="2543"/>
        <end position="2564"/>
    </location>
</feature>
<gene>
    <name evidence="2" type="ORF">GDO81_006983</name>
</gene>
<evidence type="ECO:0008006" key="4">
    <source>
        <dbReference type="Google" id="ProtNLM"/>
    </source>
</evidence>
<feature type="compositionally biased region" description="Polar residues" evidence="1">
    <location>
        <begin position="10"/>
        <end position="21"/>
    </location>
</feature>
<feature type="compositionally biased region" description="Basic residues" evidence="1">
    <location>
        <begin position="445"/>
        <end position="462"/>
    </location>
</feature>
<dbReference type="Proteomes" id="UP000824782">
    <property type="component" value="Unassembled WGS sequence"/>
</dbReference>
<feature type="compositionally biased region" description="Basic residues" evidence="1">
    <location>
        <begin position="555"/>
        <end position="568"/>
    </location>
</feature>
<feature type="compositionally biased region" description="Basic residues" evidence="1">
    <location>
        <begin position="2001"/>
        <end position="2012"/>
    </location>
</feature>
<feature type="compositionally biased region" description="Basic and acidic residues" evidence="1">
    <location>
        <begin position="907"/>
        <end position="921"/>
    </location>
</feature>
<feature type="compositionally biased region" description="Basic residues" evidence="1">
    <location>
        <begin position="121"/>
        <end position="143"/>
    </location>
</feature>
<feature type="region of interest" description="Disordered" evidence="1">
    <location>
        <begin position="2498"/>
        <end position="2520"/>
    </location>
</feature>
<feature type="compositionally biased region" description="Polar residues" evidence="1">
    <location>
        <begin position="3033"/>
        <end position="3056"/>
    </location>
</feature>
<sequence length="4315" mass="477427">MKISGDKSDLSISQAGAGTAAQQCEDIYKHLPTAKLPGLFENMDSSHNGDLTAPATEDATEGSSSVITQNEGSSQTATKTEDTDSKAMEIVESQNLVEKESEPNDSKTADLSSDDEVKKDSSKKKSKKHKKHKSKKKKKKKKKEKNEKRSKSPSSDEDQENASSETKSAWKPVISSPREEHTVITLSSQTEVHVDAPPSLGEGKDPNVEPVKEIPARPPIDIDSGFFGPKCPNEMTFPVSSVSLATSEVEMSEPSKEVAEPCLDNNEVLKCTGQDNEKERSNCEAAEAFQNEISLPQPDIVISEGKSIKLGESLNSEGNIDLLKPSDNVSQSKSTNESVSKSTAKSRSRSNSLARDNRSRSKSLPKVPKKQGDSKSSTRQRSRSSSAVRRQRSRSRSFSRRRKSKSPVRRRRSRSSTSARYSKSPIRSWWSKSIKNRERSVSIERRRRSRTRSLAKRRRSRSKSSEKRRYSRTASSSKRIRSGSRSANLRKSRSTSQKRRLRSRSGSRRKSRSKSRSPSRKRRSKSVSPLRRRRSRISSPIRRRKSRSRSTGQNRRSRSGIASRRRRSRSDSESRRRKSRSASFTRRGRSGSATRRRRSTSRRLKSRSGSAFRRRRSRSAVASRRRRSRSPSVSRRRRSKSASVSRRRRTRSPSASRRRRSGSTSASRRRRSRSPSLSRRRRSKSPSIPRRRRSRSPSGSKRRRSRSLSASRRRRSRSPSVSRRRRSRSASVSRRRRSQSTSASRRRRTRSVSKRRKSRSISASRRRRSRSASRRRRSRSASRRRRSRSTSKRHRSSSISRRRRSKSNSVTRRRKSRTGSDTRRPRSRSGSDTQRQKSISTTNRTSRSPSVSRNEQSTLLSNINKVQLGENRKSSPSLESKEKNNESGSVLLKSKPGESEPALEPKSSGEQRKSETMEVDGKPLSLSTSIAETIDTNVLTVEKHDGIKLPEVSSASVTESNAISPEANENAIEKESSPNISVLDDHAKSTFSECPPEQIIPTDVPYNETSSTECDMDIDPISPTHICIEQPADFATSIELYPVENVNNKEQHTKMVDLGSADGPEQKIIGSSGIDATVCEPFGASQDSVQLHEVSQRESALTIKSTEFMYSAVSLGDHVPSNSSHPSLSTVDRIPHFMAQGSDPLCISNLKSTEQSSELEASSELSSSHPLPNFIESPENSESIKCLKNAENPMESVQSFSEANVSAETFNKNLDLSNKQENILVNSSISNKSQIDPVDNSLRSSLTGCWKKSEEQDSGSDHQRDIRNLKSQTLDEAPPKISNEAENGGVSSTHKELPIDNFKETGKSEVTHLESKTTLKEKTLSSIHMNQVLGNAPSQVEEPKEMPVSSLNKALLVNTYQPPEKGMVDVEKILKADDKESTRMEEEFVSESVLQSSSVPLNVGDDNISQSKEISSGKLDSSTKISACASAEKTVCMPVLNSTSEKMVEQPYNKILANATTVAPVCKPSPFNSMNDREVDKTFCRDTTQKDTIPNIDEVISKTSISERSEKSHPSSSQEIKGKVNSGIQENAFSQNLVEHVASDAIVDKLGVGDRIPQRDAVVSKDTKSASNDSASENITNNIGEAVNDDHNSQEKSVKSLGSINTIHSFTEVKQPELEESAIAANYSKGEPAFSALKESQKYSMLSPKAFLPDTGRLPVPLQFKFSKTFKTLGVSQLCSASEDSSDVEVSKVSNSSNVAPNPTLSTSGSQKSSSKTSPELHTTRQSGSVSSELSRSSQDAEISKSDHRSGQRSDNLQSTDDSQTDSSVKPFPHISNAVSKLGVKQRHYRSRSEAQHSRSPSVDRGQGSRSRSKSLSRRRRSHSKSSSRKKRSQSTSRKKSSHSKSVRRKRSRSRSRGRKRRSQSKSKGKKKRSTSKVSGKRKRSRSKSSEKITGSKSSGKLRSSRSRSKTRKNRLQSKSPEKKGRSRSKSESRKNSRSKTASSRKRSRSKSTNRRRKSHSKSLSSRSRSRSASRKHISHSKSSVHRKRSHSSSRSASPRRLSRSRNKRRSFSRSPAARSNSRSRSRWQRSRSRGRWRRSRSLSTSRRRSRSLSTKKKKSLSPVRRRRSRSQIKQKDKSPVSKRKSSTPPPPPPPPQKKSTLPKPAGFKHSIGLKSLIQKQLSQAKSQGSTGKLSKEQLPLTNATSRAQSSFFSSRTQASLSNLSNIGQIPVPNLAEVPLPSVSAGSQVHMPSIPHSEHHSVSSLAAETQLSVPDLTTASQWHVPDMSGGAAWSVPDIAAGTHWSMTDLGAGAQWPMSDLTAGSHWPMHDMTGGMQWSMPDLAPGTQWAVPDVATGAQWAVPDLAAGTQWTVPDLTAGSQWAMANMHAGAQWAVPDLTAAQWTVPDLTAGAHMQRADLAPEAQVPGSDLALEAQVPGSDLGAEAQVPGSDLAAEAQVPGSDMVAEAHVPPEHELPSEHSVMPDVAAEALVPVASSTVVPDVAAGIPLPDVTAAAHLPVPDVAATVHMPDVATEAEKHMAEFSATQAYMSLSPVVSVEEPCYEEPNSASSEQQTESDSGAAFVQQTSFEPSVETSQKIEETLSTVQEAPLDLDNSPSTESDDKTKCDVELTQDPVVEVPIHPPQAEPTMDSESCVDDETSKLSGVPSASFESTAQAISVESNTTSELNLMDCQKPSDNSLQCEIHACSNNDFVESQDSTIQTESVDASEKADQPLLAVTNSTTDSTLEMEENNRPEETLMEETITESVCSTWVVPHDSPKNTPQIEPSVNSSAELEIDSRVSNLDTIETPNQSLQIDPNLCPPQPPEHFASPQPTQLVEPYTSPAHPHLVESYSSPVHPQLVEPYSSPQHSTLVEPYSSPQHSTLVEPYSSPQHSTLVEPYSSPQHSTLVEPYSSPQHSTLVEPYCSPERPQLVEPYASPEFPQLVEPYASPDREQLVEPYTDTARTQICEPVLTENSCSSSEIPHDHSLSSLTYATVTYTQINTESCSEAAEVKNDLSQVHEYSTTPNIPEKQNETVDSDYSQLSNSNNANASVQEVPSPSLLKASSDNNFSSKETTAEGCSKDEMQSVELATRSSLEPSQSPAQSFNQTIDSPPTAQKDELFSVAVLEPPNSRSPGEPKLDLSCATTSQQLLGEHCVTDGDSQLNEQYPMEVSQPHKDSVSSGEKQEQLYSMPLQAGENLSSPSVPRIDDEHINVARTSFNMTEQPPTEDPVDQPVEILPIPITSNNSINLCDETSSCIVMPLPDRPEEEAISEYSQSEESKATSECDLTDSLLATEVDKPLDKSPPRPDLVVIHKSHESLCPSPSKQLSDCPSGYFSEKPSGADQGTQLEYSTKLDKNLNQTIKTDDSSNIIVENPLPTETTSLSADLPCINQEKLESLTPNQASDISADCKSHKQEESSDCAKTDNHFTTTPPDLLPYDSDQPTDARSEPSSEQISFNSQPPPELLPYDSEQPASSFQNTCDYSAEQSSSDFHAPPELLPYDSDQPTVMHNQQPIPTEDLPVYDSTTVPLETCISLDLPSVSTVDNSKDASVTRNEIQEKCDISYETVNTQSGIAEEVSSECPIVEVSTTEQAFISETSQEHSIPSAGVDCSQGNQSSSWSSAAEVLPAHRPAENEEPEVQPEHLASSCENQTEQPQQLTNISAASDTQYPSSYESETSSLVPKVQEESSLPKSVENSECPQPQAVSKQTDPITELKSKRESSRSRSIDRKKSRSKSASKTIKRSRSKSATKSHSKSLVRSRRTKSRSASPSVVKRKESTVHKRSSRSPSVGRRRRSRSSSLPRGKRSQSSSNRKSHRRRSQSQPRQSRSPSKLRKQSRSPSLSRRKRSRSASAAHKRRSPSATHKKSSPSPATHKRRSPSANRRRRSPSATRRRRSSSVTRRRRSRSSSVTRRRRSRSPSTSRRRRSPSTTRRRRSPSASRRRRSPSPPASRRRHSPSPPATRRRRSRSPSATRRRRSPSTSASRRRRSPSTEFRRKRSPSLSVSHKRHSQSPSVPRKRRSHSTSVSRRRRSRSASQRKRSRSPSAQRKRRSKSKSPSKSPAGKRTKSDRSRSPSQSEVPRKRKTRSRSSSRDKKTVEKRRKRSSSKDSSKDYYSGKQRRKSRTPSRRKKSRSPSRRASVCKSPVRRRRSRSPVRRKSFSRSPIRRKRSRSRDKSLDSARSPKRLTDLDKAQLLEIAKANAAAMCAKAGVPLPPSLKPAISPAAPMEDKITHRTYGVTIQELTEKCKQIAQSKEDDVIVNKPHDSDDEEEDRPFYNHPFKVSEHKPISFSLLNPSLKPAPKNQVTLTKEFPVSSGSQHRKKESDKVYGEWVPVDKNTEEAKDDVFTNTAPAQVRPRRVLVPAVITPYPFIP</sequence>
<feature type="compositionally biased region" description="Polar residues" evidence="1">
    <location>
        <begin position="2994"/>
        <end position="3015"/>
    </location>
</feature>
<feature type="region of interest" description="Disordered" evidence="1">
    <location>
        <begin position="2964"/>
        <end position="3056"/>
    </location>
</feature>
<feature type="region of interest" description="Disordered" evidence="1">
    <location>
        <begin position="3260"/>
        <end position="3288"/>
    </location>
</feature>
<dbReference type="EMBL" id="WNYA01000002">
    <property type="protein sequence ID" value="KAG8590947.1"/>
    <property type="molecule type" value="Genomic_DNA"/>
</dbReference>
<feature type="compositionally biased region" description="Polar residues" evidence="1">
    <location>
        <begin position="327"/>
        <end position="354"/>
    </location>
</feature>
<accession>A0AAV7D2Q0</accession>
<feature type="compositionally biased region" description="Basic residues" evidence="1">
    <location>
        <begin position="2022"/>
        <end position="2073"/>
    </location>
</feature>
<feature type="compositionally biased region" description="Basic residues" evidence="1">
    <location>
        <begin position="1943"/>
        <end position="1961"/>
    </location>
</feature>
<feature type="compositionally biased region" description="Basic residues" evidence="1">
    <location>
        <begin position="389"/>
        <end position="414"/>
    </location>
</feature>
<dbReference type="PANTHER" id="PTHR46528">
    <property type="entry name" value="PROTEIN SON"/>
    <property type="match status" value="1"/>
</dbReference>
<feature type="compositionally biased region" description="Low complexity" evidence="1">
    <location>
        <begin position="1157"/>
        <end position="1168"/>
    </location>
</feature>
<feature type="compositionally biased region" description="Basic and acidic residues" evidence="1">
    <location>
        <begin position="435"/>
        <end position="444"/>
    </location>
</feature>
<feature type="compositionally biased region" description="Basic residues" evidence="1">
    <location>
        <begin position="4061"/>
        <end position="4079"/>
    </location>
</feature>
<feature type="region of interest" description="Disordered" evidence="1">
    <location>
        <begin position="991"/>
        <end position="1011"/>
    </location>
</feature>
<dbReference type="InterPro" id="IPR032922">
    <property type="entry name" value="SON"/>
</dbReference>
<dbReference type="GO" id="GO:0048024">
    <property type="term" value="P:regulation of mRNA splicing, via spliceosome"/>
    <property type="evidence" value="ECO:0007669"/>
    <property type="project" value="TreeGrafter"/>
</dbReference>
<feature type="compositionally biased region" description="Polar residues" evidence="1">
    <location>
        <begin position="3631"/>
        <end position="3655"/>
    </location>
</feature>
<feature type="compositionally biased region" description="Basic residues" evidence="1">
    <location>
        <begin position="3725"/>
        <end position="3741"/>
    </location>
</feature>
<evidence type="ECO:0000256" key="1">
    <source>
        <dbReference type="SAM" id="MobiDB-lite"/>
    </source>
</evidence>
<feature type="region of interest" description="Disordered" evidence="1">
    <location>
        <begin position="37"/>
        <end position="227"/>
    </location>
</feature>
<feature type="compositionally biased region" description="Basic residues" evidence="1">
    <location>
        <begin position="575"/>
        <end position="817"/>
    </location>
</feature>
<feature type="compositionally biased region" description="Basic residues" evidence="1">
    <location>
        <begin position="1903"/>
        <end position="1916"/>
    </location>
</feature>
<dbReference type="GO" id="GO:0003723">
    <property type="term" value="F:RNA binding"/>
    <property type="evidence" value="ECO:0007669"/>
    <property type="project" value="InterPro"/>
</dbReference>
<feature type="compositionally biased region" description="Polar residues" evidence="1">
    <location>
        <begin position="2805"/>
        <end position="2855"/>
    </location>
</feature>
<feature type="compositionally biased region" description="Low complexity" evidence="1">
    <location>
        <begin position="1758"/>
        <end position="1768"/>
    </location>
</feature>
<feature type="region of interest" description="Disordered" evidence="1">
    <location>
        <begin position="2578"/>
        <end position="2606"/>
    </location>
</feature>
<feature type="compositionally biased region" description="Low complexity" evidence="1">
    <location>
        <begin position="1692"/>
        <end position="1718"/>
    </location>
</feature>
<keyword evidence="3" id="KW-1185">Reference proteome</keyword>
<feature type="compositionally biased region" description="Polar residues" evidence="1">
    <location>
        <begin position="61"/>
        <end position="78"/>
    </location>
</feature>
<feature type="compositionally biased region" description="Low complexity" evidence="1">
    <location>
        <begin position="374"/>
        <end position="388"/>
    </location>
</feature>
<comment type="caution">
    <text evidence="2">The sequence shown here is derived from an EMBL/GenBank/DDBJ whole genome shotgun (WGS) entry which is preliminary data.</text>
</comment>
<feature type="compositionally biased region" description="Polar residues" evidence="1">
    <location>
        <begin position="1569"/>
        <end position="1583"/>
    </location>
</feature>
<feature type="compositionally biased region" description="Basic residues" evidence="1">
    <location>
        <begin position="478"/>
        <end position="548"/>
    </location>
</feature>
<feature type="region of interest" description="Disordered" evidence="1">
    <location>
        <begin position="1561"/>
        <end position="1591"/>
    </location>
</feature>
<feature type="compositionally biased region" description="Basic residues" evidence="1">
    <location>
        <begin position="3775"/>
        <end position="4009"/>
    </location>
</feature>
<evidence type="ECO:0000313" key="2">
    <source>
        <dbReference type="EMBL" id="KAG8590947.1"/>
    </source>
</evidence>
<name>A0AAV7D2Q0_ENGPU</name>
<feature type="region of interest" description="Disordered" evidence="1">
    <location>
        <begin position="1501"/>
        <end position="1521"/>
    </location>
</feature>
<feature type="compositionally biased region" description="Pro residues" evidence="1">
    <location>
        <begin position="2088"/>
        <end position="2097"/>
    </location>
</feature>
<feature type="compositionally biased region" description="Basic residues" evidence="1">
    <location>
        <begin position="360"/>
        <end position="369"/>
    </location>
</feature>
<feature type="compositionally biased region" description="Low complexity" evidence="1">
    <location>
        <begin position="3742"/>
        <end position="3756"/>
    </location>
</feature>
<feature type="compositionally biased region" description="Basic residues" evidence="1">
    <location>
        <begin position="4088"/>
        <end position="4115"/>
    </location>
</feature>
<feature type="region of interest" description="Disordered" evidence="1">
    <location>
        <begin position="3540"/>
        <end position="4128"/>
    </location>
</feature>
<feature type="compositionally biased region" description="Polar residues" evidence="1">
    <location>
        <begin position="2120"/>
        <end position="2133"/>
    </location>
</feature>
<feature type="compositionally biased region" description="Basic and acidic residues" evidence="1">
    <location>
        <begin position="1920"/>
        <end position="1935"/>
    </location>
</feature>
<dbReference type="PANTHER" id="PTHR46528:SF1">
    <property type="entry name" value="PROTEIN SON"/>
    <property type="match status" value="1"/>
</dbReference>
<protein>
    <recommendedName>
        <fullName evidence="4">Serine/arginine repetitive matrix protein 2</fullName>
    </recommendedName>
</protein>